<dbReference type="GO" id="GO:0046872">
    <property type="term" value="F:metal ion binding"/>
    <property type="evidence" value="ECO:0007669"/>
    <property type="project" value="UniProtKB-KW"/>
</dbReference>
<proteinExistence type="predicted"/>
<dbReference type="EC" id="1.7.1.4" evidence="9"/>
<dbReference type="SUPFAM" id="SSF51905">
    <property type="entry name" value="FAD/NAD(P)-binding domain"/>
    <property type="match status" value="2"/>
</dbReference>
<protein>
    <submittedName>
        <fullName evidence="9">Nitrite reductase [NAD(P)H]</fullName>
        <ecNumber evidence="9">1.7.1.4</ecNumber>
    </submittedName>
</protein>
<reference evidence="9 10" key="1">
    <citation type="submission" date="2015-02" db="EMBL/GenBank/DDBJ databases">
        <title>Draft genome sequences of ten Microbacterium spp. with emphasis on heavy metal contaminated environments.</title>
        <authorList>
            <person name="Corretto E."/>
        </authorList>
    </citation>
    <scope>NUCLEOTIDE SEQUENCE [LARGE SCALE GENOMIC DNA]</scope>
    <source>
        <strain evidence="9 10">DSM 12966</strain>
    </source>
</reference>
<dbReference type="Gene3D" id="3.50.50.60">
    <property type="entry name" value="FAD/NAD(P)-binding domain"/>
    <property type="match status" value="4"/>
</dbReference>
<keyword evidence="7" id="KW-0411">Iron-sulfur</keyword>
<dbReference type="InterPro" id="IPR036188">
    <property type="entry name" value="FAD/NAD-bd_sf"/>
</dbReference>
<keyword evidence="10" id="KW-1185">Reference proteome</keyword>
<comment type="caution">
    <text evidence="9">The sequence shown here is derived from an EMBL/GenBank/DDBJ whole genome shotgun (WGS) entry which is preliminary data.</text>
</comment>
<dbReference type="InterPro" id="IPR023753">
    <property type="entry name" value="FAD/NAD-binding_dom"/>
</dbReference>
<dbReference type="Proteomes" id="UP000033572">
    <property type="component" value="Unassembled WGS sequence"/>
</dbReference>
<evidence type="ECO:0000259" key="8">
    <source>
        <dbReference type="Pfam" id="PF07992"/>
    </source>
</evidence>
<dbReference type="GO" id="GO:0051536">
    <property type="term" value="F:iron-sulfur cluster binding"/>
    <property type="evidence" value="ECO:0007669"/>
    <property type="project" value="UniProtKB-KW"/>
</dbReference>
<comment type="cofactor">
    <cofactor evidence="1">
        <name>siroheme</name>
        <dbReference type="ChEBI" id="CHEBI:60052"/>
    </cofactor>
</comment>
<evidence type="ECO:0000256" key="7">
    <source>
        <dbReference type="ARBA" id="ARBA00023014"/>
    </source>
</evidence>
<dbReference type="EMBL" id="JYIU01000046">
    <property type="protein sequence ID" value="KJL17639.1"/>
    <property type="molecule type" value="Genomic_DNA"/>
</dbReference>
<organism evidence="9 10">
    <name type="scientific">Microbacterium foliorum</name>
    <dbReference type="NCBI Taxonomy" id="104336"/>
    <lineage>
        <taxon>Bacteria</taxon>
        <taxon>Bacillati</taxon>
        <taxon>Actinomycetota</taxon>
        <taxon>Actinomycetes</taxon>
        <taxon>Micrococcales</taxon>
        <taxon>Microbacteriaceae</taxon>
        <taxon>Microbacterium</taxon>
    </lineage>
</organism>
<evidence type="ECO:0000256" key="3">
    <source>
        <dbReference type="ARBA" id="ARBA00022617"/>
    </source>
</evidence>
<comment type="pathway">
    <text evidence="2">Nitrogen metabolism; nitrate reduction (assimilation).</text>
</comment>
<feature type="domain" description="FAD/NAD(P)-binding" evidence="8">
    <location>
        <begin position="198"/>
        <end position="269"/>
    </location>
</feature>
<keyword evidence="5 9" id="KW-0560">Oxidoreductase</keyword>
<dbReference type="RefSeq" id="WP_052677823.1">
    <property type="nucleotide sequence ID" value="NZ_CP031425.1"/>
</dbReference>
<gene>
    <name evidence="9" type="primary">nasD_2</name>
    <name evidence="9" type="ORF">RN50_02736</name>
</gene>
<dbReference type="PANTHER" id="PTHR43809:SF1">
    <property type="entry name" value="NITRITE REDUCTASE (NADH) LARGE SUBUNIT"/>
    <property type="match status" value="1"/>
</dbReference>
<keyword evidence="6" id="KW-0408">Iron</keyword>
<keyword evidence="4" id="KW-0479">Metal-binding</keyword>
<dbReference type="Pfam" id="PF07992">
    <property type="entry name" value="Pyr_redox_2"/>
    <property type="match status" value="2"/>
</dbReference>
<accession>A0A0F0KB69</accession>
<feature type="domain" description="FAD/NAD(P)-binding" evidence="8">
    <location>
        <begin position="10"/>
        <end position="188"/>
    </location>
</feature>
<evidence type="ECO:0000256" key="2">
    <source>
        <dbReference type="ARBA" id="ARBA00005096"/>
    </source>
</evidence>
<evidence type="ECO:0000256" key="5">
    <source>
        <dbReference type="ARBA" id="ARBA00023002"/>
    </source>
</evidence>
<evidence type="ECO:0000313" key="9">
    <source>
        <dbReference type="EMBL" id="KJL17639.1"/>
    </source>
</evidence>
<name>A0A0F0KB69_9MICO</name>
<dbReference type="PATRIC" id="fig|104336.4.peg.2779"/>
<dbReference type="PRINTS" id="PR00368">
    <property type="entry name" value="FADPNR"/>
</dbReference>
<evidence type="ECO:0000256" key="4">
    <source>
        <dbReference type="ARBA" id="ARBA00022723"/>
    </source>
</evidence>
<keyword evidence="3" id="KW-0349">Heme</keyword>
<dbReference type="AlphaFoldDB" id="A0A0F0KB69"/>
<evidence type="ECO:0000256" key="6">
    <source>
        <dbReference type="ARBA" id="ARBA00023004"/>
    </source>
</evidence>
<evidence type="ECO:0000256" key="1">
    <source>
        <dbReference type="ARBA" id="ARBA00001929"/>
    </source>
</evidence>
<dbReference type="InterPro" id="IPR052034">
    <property type="entry name" value="NasD-like"/>
</dbReference>
<dbReference type="GO" id="GO:0008942">
    <property type="term" value="F:nitrite reductase [NAD(P)H] activity"/>
    <property type="evidence" value="ECO:0007669"/>
    <property type="project" value="UniProtKB-EC"/>
</dbReference>
<sequence length="346" mass="36956">MYDTIVTPAEIVVVGAGMVAHRFVESLLSRAQTPLHVTVIGDEGRRPYDRIGLPRIASGGAAEDLELDRSVFEDFRVRFLDDDRALRIDRAARTVMTRSRVVVPYDTLVLATGSYTPIFAVEGADLPGCFSDRTIDDVEALAQFAAGRRRSLGRRLRAAVVGRGSHGAELAAALHDIDVVSTLVEHSESRISHLVPEESGAVGAVRFDDGETEAVDLVVLSVHPRPRDELARNANLQVAERGGVVIDDRCTTSDPHILAIGEVARFDGRCVPRVAPGYAMAEVAASRILGGDAVFLGFDQPFSGSRTPGHDDPTAGEESTAVIVIGELAESGMLRLASSRIAKGVG</sequence>
<dbReference type="GeneID" id="94444437"/>
<evidence type="ECO:0000313" key="10">
    <source>
        <dbReference type="Proteomes" id="UP000033572"/>
    </source>
</evidence>
<dbReference type="PANTHER" id="PTHR43809">
    <property type="entry name" value="NITRITE REDUCTASE (NADH) LARGE SUBUNIT"/>
    <property type="match status" value="1"/>
</dbReference>